<evidence type="ECO:0000256" key="1">
    <source>
        <dbReference type="SAM" id="Phobius"/>
    </source>
</evidence>
<dbReference type="Proteomes" id="UP001589898">
    <property type="component" value="Unassembled WGS sequence"/>
</dbReference>
<gene>
    <name evidence="2" type="ORF">ACFFFU_12095</name>
</gene>
<protein>
    <submittedName>
        <fullName evidence="2">DUF998 domain-containing protein</fullName>
    </submittedName>
</protein>
<comment type="caution">
    <text evidence="2">The sequence shown here is derived from an EMBL/GenBank/DDBJ whole genome shotgun (WGS) entry which is preliminary data.</text>
</comment>
<keyword evidence="3" id="KW-1185">Reference proteome</keyword>
<evidence type="ECO:0000313" key="3">
    <source>
        <dbReference type="Proteomes" id="UP001589898"/>
    </source>
</evidence>
<reference evidence="2 3" key="1">
    <citation type="submission" date="2024-09" db="EMBL/GenBank/DDBJ databases">
        <authorList>
            <person name="Sun Q."/>
            <person name="Mori K."/>
        </authorList>
    </citation>
    <scope>NUCLEOTIDE SEQUENCE [LARGE SCALE GENOMIC DNA]</scope>
    <source>
        <strain evidence="2 3">KCTC 52403</strain>
    </source>
</reference>
<organism evidence="2 3">
    <name type="scientific">Luteimonas padinae</name>
    <dbReference type="NCBI Taxonomy" id="1714359"/>
    <lineage>
        <taxon>Bacteria</taxon>
        <taxon>Pseudomonadati</taxon>
        <taxon>Pseudomonadota</taxon>
        <taxon>Gammaproteobacteria</taxon>
        <taxon>Lysobacterales</taxon>
        <taxon>Lysobacteraceae</taxon>
        <taxon>Luteimonas</taxon>
    </lineage>
</organism>
<keyword evidence="1" id="KW-1133">Transmembrane helix</keyword>
<proteinExistence type="predicted"/>
<keyword evidence="1" id="KW-0812">Transmembrane</keyword>
<accession>A0ABV6T230</accession>
<feature type="transmembrane region" description="Helical" evidence="1">
    <location>
        <begin position="180"/>
        <end position="200"/>
    </location>
</feature>
<feature type="transmembrane region" description="Helical" evidence="1">
    <location>
        <begin position="88"/>
        <end position="106"/>
    </location>
</feature>
<feature type="transmembrane region" description="Helical" evidence="1">
    <location>
        <begin position="55"/>
        <end position="76"/>
    </location>
</feature>
<dbReference type="RefSeq" id="WP_189495543.1">
    <property type="nucleotide sequence ID" value="NZ_BMZT01000003.1"/>
</dbReference>
<name>A0ABV6T230_9GAMM</name>
<feature type="transmembrane region" description="Helical" evidence="1">
    <location>
        <begin position="126"/>
        <end position="147"/>
    </location>
</feature>
<keyword evidence="1" id="KW-0472">Membrane</keyword>
<feature type="transmembrane region" description="Helical" evidence="1">
    <location>
        <begin position="12"/>
        <end position="35"/>
    </location>
</feature>
<sequence length="204" mass="20470">MTTAAPDGHDLAARVAGVAAAGCFAAALAGFGAALEGYGHAHWPVALLGAAGVPRAAGFNLLGYLMPGLLAGFVALRRRAALPQGAGLAARLGWSLALLAALAFAAQGLLPLDASAPDAGRGRLHGVAWALWGIAFAAAAALLAVAAVRGRRPLAAFGHLGAGGLVFTLSWLAAEAVPAPLAQRLAFAAWFAWVSCVPWGRPMR</sequence>
<dbReference type="EMBL" id="JBHLTF010000032">
    <property type="protein sequence ID" value="MFC0718481.1"/>
    <property type="molecule type" value="Genomic_DNA"/>
</dbReference>
<evidence type="ECO:0000313" key="2">
    <source>
        <dbReference type="EMBL" id="MFC0718481.1"/>
    </source>
</evidence>
<feature type="transmembrane region" description="Helical" evidence="1">
    <location>
        <begin position="154"/>
        <end position="174"/>
    </location>
</feature>